<protein>
    <submittedName>
        <fullName evidence="3">Craniofacial development protein 2</fullName>
    </submittedName>
</protein>
<feature type="domain" description="Endonuclease/exonuclease/phosphatase" evidence="2">
    <location>
        <begin position="65"/>
        <end position="294"/>
    </location>
</feature>
<proteinExistence type="predicted"/>
<dbReference type="CDD" id="cd09076">
    <property type="entry name" value="L1-EN"/>
    <property type="match status" value="1"/>
</dbReference>
<dbReference type="Gene3D" id="3.60.10.10">
    <property type="entry name" value="Endonuclease/exonuclease/phosphatase"/>
    <property type="match status" value="1"/>
</dbReference>
<organism evidence="3">
    <name type="scientific">Cacopsylla melanoneura</name>
    <dbReference type="NCBI Taxonomy" id="428564"/>
    <lineage>
        <taxon>Eukaryota</taxon>
        <taxon>Metazoa</taxon>
        <taxon>Ecdysozoa</taxon>
        <taxon>Arthropoda</taxon>
        <taxon>Hexapoda</taxon>
        <taxon>Insecta</taxon>
        <taxon>Pterygota</taxon>
        <taxon>Neoptera</taxon>
        <taxon>Paraneoptera</taxon>
        <taxon>Hemiptera</taxon>
        <taxon>Sternorrhyncha</taxon>
        <taxon>Psylloidea</taxon>
        <taxon>Psyllidae</taxon>
        <taxon>Psyllinae</taxon>
        <taxon>Cacopsylla</taxon>
    </lineage>
</organism>
<evidence type="ECO:0000259" key="2">
    <source>
        <dbReference type="Pfam" id="PF03372"/>
    </source>
</evidence>
<accession>A0A8D8TFV2</accession>
<evidence type="ECO:0000256" key="1">
    <source>
        <dbReference type="SAM" id="MobiDB-lite"/>
    </source>
</evidence>
<name>A0A8D8TFV2_9HEMI</name>
<dbReference type="InterPro" id="IPR027124">
    <property type="entry name" value="Swc5/CFDP1/2"/>
</dbReference>
<feature type="region of interest" description="Disordered" evidence="1">
    <location>
        <begin position="1"/>
        <end position="60"/>
    </location>
</feature>
<dbReference type="InterPro" id="IPR005135">
    <property type="entry name" value="Endo/exonuclease/phosphatase"/>
</dbReference>
<dbReference type="InterPro" id="IPR036691">
    <property type="entry name" value="Endo/exonu/phosph_ase_sf"/>
</dbReference>
<dbReference type="GO" id="GO:0003824">
    <property type="term" value="F:catalytic activity"/>
    <property type="evidence" value="ECO:0007669"/>
    <property type="project" value="InterPro"/>
</dbReference>
<dbReference type="PANTHER" id="PTHR23227">
    <property type="entry name" value="BUCENTAUR RELATED"/>
    <property type="match status" value="1"/>
</dbReference>
<sequence length="501" mass="57518">MACTNNNLLLPQVSRGSPVESHPDIMSGRGPSESGEGQYTLSSRTRNETRPPRKKKTKTTNMNIATWNVKTLLDSSRKESSTIPRKTAIVAREMEKLNIDIAALQETHLKGFGRLDERKAGYTYFWSGCEESSERNDHGVAICIKTSLIRKGIISEPTCIDERIMTIDIIEEGTKTVFICCYAPTNVDTDAAKDYFYDTLSNILRNTPRSHSIILAGDFNARVGRNNITWNGVIGKHGVGRQNENGLRLLQLSALEELTIMNTWFQQKDKYKNTWKHPRSRTWHMIDYIIVRQGQRSNVKKCRTMRSAQCETDHHLVRAKIAVKPKIVQNKRQGPVYYDSRCLKDEAICTNFEESVRNHTGNITEQTNVEFMWNAFKDTITKAAAETMQKKKPNLADWFDESDIEIKKLLELKKKAYEKFLSAPSKENEKELKSIKKSCQSKIRKIRDNWWSKRAEQLQKYIDEGDSYSLYKGIKAITGPMKKPLPFIEDLSTVTLYPLCR</sequence>
<dbReference type="EMBL" id="HBUF01268441">
    <property type="protein sequence ID" value="CAG6684626.1"/>
    <property type="molecule type" value="Transcribed_RNA"/>
</dbReference>
<dbReference type="AlphaFoldDB" id="A0A8D8TFV2"/>
<reference evidence="3" key="1">
    <citation type="submission" date="2021-05" db="EMBL/GenBank/DDBJ databases">
        <authorList>
            <person name="Alioto T."/>
            <person name="Alioto T."/>
            <person name="Gomez Garrido J."/>
        </authorList>
    </citation>
    <scope>NUCLEOTIDE SEQUENCE</scope>
</reference>
<dbReference type="PANTHER" id="PTHR23227:SF84">
    <property type="entry name" value="ENDONUCLEASE_EXONUCLEASE_PHOSPHATASE DOMAIN-CONTAINING PROTEIN"/>
    <property type="match status" value="1"/>
</dbReference>
<dbReference type="SUPFAM" id="SSF56219">
    <property type="entry name" value="DNase I-like"/>
    <property type="match status" value="1"/>
</dbReference>
<dbReference type="Pfam" id="PF03372">
    <property type="entry name" value="Exo_endo_phos"/>
    <property type="match status" value="1"/>
</dbReference>
<evidence type="ECO:0000313" key="3">
    <source>
        <dbReference type="EMBL" id="CAG6684626.1"/>
    </source>
</evidence>